<feature type="compositionally biased region" description="Acidic residues" evidence="3">
    <location>
        <begin position="12"/>
        <end position="24"/>
    </location>
</feature>
<feature type="compositionally biased region" description="Basic and acidic residues" evidence="3">
    <location>
        <begin position="1"/>
        <end position="11"/>
    </location>
</feature>
<feature type="non-terminal residue" evidence="5">
    <location>
        <position position="99"/>
    </location>
</feature>
<dbReference type="Pfam" id="PF00046">
    <property type="entry name" value="Homeodomain"/>
    <property type="match status" value="1"/>
</dbReference>
<keyword evidence="1 2" id="KW-0371">Homeobox</keyword>
<evidence type="ECO:0000313" key="5">
    <source>
        <dbReference type="EMBL" id="ELR47181.1"/>
    </source>
</evidence>
<dbReference type="InterPro" id="IPR001356">
    <property type="entry name" value="HD"/>
</dbReference>
<accession>L8HTM2</accession>
<feature type="domain" description="Homeobox" evidence="4">
    <location>
        <begin position="30"/>
        <end position="90"/>
    </location>
</feature>
<dbReference type="AlphaFoldDB" id="L8HTM2"/>
<evidence type="ECO:0000256" key="2">
    <source>
        <dbReference type="RuleBase" id="RU000682"/>
    </source>
</evidence>
<evidence type="ECO:0000256" key="1">
    <source>
        <dbReference type="PROSITE-ProRule" id="PRU00108"/>
    </source>
</evidence>
<keyword evidence="1 2" id="KW-0238">DNA-binding</keyword>
<dbReference type="PROSITE" id="PS50071">
    <property type="entry name" value="HOMEOBOX_2"/>
    <property type="match status" value="1"/>
</dbReference>
<dbReference type="SUPFAM" id="SSF46689">
    <property type="entry name" value="Homeodomain-like"/>
    <property type="match status" value="1"/>
</dbReference>
<dbReference type="EMBL" id="JH883154">
    <property type="protein sequence ID" value="ELR47181.1"/>
    <property type="molecule type" value="Genomic_DNA"/>
</dbReference>
<proteinExistence type="predicted"/>
<protein>
    <submittedName>
        <fullName evidence="5">NANOG neighbor homeobox</fullName>
    </submittedName>
</protein>
<feature type="DNA-binding region" description="Homeobox" evidence="1">
    <location>
        <begin position="32"/>
        <end position="91"/>
    </location>
</feature>
<dbReference type="GO" id="GO:0005634">
    <property type="term" value="C:nucleus"/>
    <property type="evidence" value="ECO:0007669"/>
    <property type="project" value="UniProtKB-SubCell"/>
</dbReference>
<sequence>KKRKRGGGEKEEVIEENLEKEEDEKEKKNKKRYQKKKFVSRPLMDTLWAMFKFKKNPTFQDISSLALEFSMTATQINRWFCKKRKIYKKEIYWRAYKNR</sequence>
<dbReference type="CDD" id="cd00086">
    <property type="entry name" value="homeodomain"/>
    <property type="match status" value="1"/>
</dbReference>
<name>L8HTM2_9CETA</name>
<dbReference type="Gene3D" id="1.10.10.60">
    <property type="entry name" value="Homeodomain-like"/>
    <property type="match status" value="1"/>
</dbReference>
<reference evidence="5 6" key="1">
    <citation type="journal article" date="2012" name="Nat. Genet.">
        <title>The yak genome and adaptation to life at high altitude.</title>
        <authorList>
            <person name="Qiu Q."/>
            <person name="Zhang G."/>
            <person name="Ma T."/>
            <person name="Qian W."/>
            <person name="Wang J."/>
            <person name="Ye Z."/>
            <person name="Cao C."/>
            <person name="Hu Q."/>
            <person name="Kim J."/>
            <person name="Larkin D.M."/>
            <person name="Auvil L."/>
            <person name="Capitanu B."/>
            <person name="Ma J."/>
            <person name="Lewin H.A."/>
            <person name="Qian X."/>
            <person name="Lang Y."/>
            <person name="Zhou R."/>
            <person name="Wang L."/>
            <person name="Wang K."/>
            <person name="Xia J."/>
            <person name="Liao S."/>
            <person name="Pan S."/>
            <person name="Lu X."/>
            <person name="Hou H."/>
            <person name="Wang Y."/>
            <person name="Zang X."/>
            <person name="Yin Y."/>
            <person name="Ma H."/>
            <person name="Zhang J."/>
            <person name="Wang Z."/>
            <person name="Zhang Y."/>
            <person name="Zhang D."/>
            <person name="Yonezawa T."/>
            <person name="Hasegawa M."/>
            <person name="Zhong Y."/>
            <person name="Liu W."/>
            <person name="Zhang Y."/>
            <person name="Huang Z."/>
            <person name="Zhang S."/>
            <person name="Long R."/>
            <person name="Yang H."/>
            <person name="Wang J."/>
            <person name="Lenstra J.A."/>
            <person name="Cooper D.N."/>
            <person name="Wu Y."/>
            <person name="Wang J."/>
            <person name="Shi P."/>
            <person name="Wang J."/>
            <person name="Liu J."/>
        </authorList>
    </citation>
    <scope>NUCLEOTIDE SEQUENCE [LARGE SCALE GENOMIC DNA]</scope>
    <source>
        <strain evidence="6">yakQH1</strain>
    </source>
</reference>
<organism evidence="5 6">
    <name type="scientific">Bos mutus</name>
    <name type="common">wild yak</name>
    <dbReference type="NCBI Taxonomy" id="72004"/>
    <lineage>
        <taxon>Eukaryota</taxon>
        <taxon>Metazoa</taxon>
        <taxon>Chordata</taxon>
        <taxon>Craniata</taxon>
        <taxon>Vertebrata</taxon>
        <taxon>Euteleostomi</taxon>
        <taxon>Mammalia</taxon>
        <taxon>Eutheria</taxon>
        <taxon>Laurasiatheria</taxon>
        <taxon>Artiodactyla</taxon>
        <taxon>Ruminantia</taxon>
        <taxon>Pecora</taxon>
        <taxon>Bovidae</taxon>
        <taxon>Bovinae</taxon>
        <taxon>Bos</taxon>
    </lineage>
</organism>
<dbReference type="GO" id="GO:0003677">
    <property type="term" value="F:DNA binding"/>
    <property type="evidence" value="ECO:0007669"/>
    <property type="project" value="UniProtKB-UniRule"/>
</dbReference>
<keyword evidence="1 2" id="KW-0539">Nucleus</keyword>
<evidence type="ECO:0000313" key="6">
    <source>
        <dbReference type="Proteomes" id="UP000011080"/>
    </source>
</evidence>
<dbReference type="Proteomes" id="UP000011080">
    <property type="component" value="Unassembled WGS sequence"/>
</dbReference>
<gene>
    <name evidence="5" type="ORF">M91_11243</name>
</gene>
<evidence type="ECO:0000256" key="3">
    <source>
        <dbReference type="SAM" id="MobiDB-lite"/>
    </source>
</evidence>
<feature type="region of interest" description="Disordered" evidence="3">
    <location>
        <begin position="1"/>
        <end position="31"/>
    </location>
</feature>
<comment type="subcellular location">
    <subcellularLocation>
        <location evidence="1 2">Nucleus</location>
    </subcellularLocation>
</comment>
<feature type="non-terminal residue" evidence="5">
    <location>
        <position position="1"/>
    </location>
</feature>
<dbReference type="InterPro" id="IPR009057">
    <property type="entry name" value="Homeodomain-like_sf"/>
</dbReference>
<evidence type="ECO:0000259" key="4">
    <source>
        <dbReference type="PROSITE" id="PS50071"/>
    </source>
</evidence>